<dbReference type="Gene3D" id="1.10.238.10">
    <property type="entry name" value="EF-hand"/>
    <property type="match status" value="2"/>
</dbReference>
<dbReference type="Pfam" id="PF13499">
    <property type="entry name" value="EF-hand_7"/>
    <property type="match status" value="1"/>
</dbReference>
<dbReference type="GO" id="GO:0016460">
    <property type="term" value="C:myosin II complex"/>
    <property type="evidence" value="ECO:0007669"/>
    <property type="project" value="TreeGrafter"/>
</dbReference>
<dbReference type="InParanoid" id="A0A151ZSP1"/>
<dbReference type="PROSITE" id="PS00018">
    <property type="entry name" value="EF_HAND_1"/>
    <property type="match status" value="1"/>
</dbReference>
<organism evidence="4 5">
    <name type="scientific">Tieghemostelium lacteum</name>
    <name type="common">Slime mold</name>
    <name type="synonym">Dictyostelium lacteum</name>
    <dbReference type="NCBI Taxonomy" id="361077"/>
    <lineage>
        <taxon>Eukaryota</taxon>
        <taxon>Amoebozoa</taxon>
        <taxon>Evosea</taxon>
        <taxon>Eumycetozoa</taxon>
        <taxon>Dictyostelia</taxon>
        <taxon>Dictyosteliales</taxon>
        <taxon>Raperosteliaceae</taxon>
        <taxon>Tieghemostelium</taxon>
    </lineage>
</organism>
<dbReference type="InterPro" id="IPR018247">
    <property type="entry name" value="EF_Hand_1_Ca_BS"/>
</dbReference>
<dbReference type="FunFam" id="1.10.238.10:FF:000003">
    <property type="entry name" value="Calmodulin A"/>
    <property type="match status" value="1"/>
</dbReference>
<dbReference type="AlphaFoldDB" id="A0A151ZSP1"/>
<feature type="domain" description="EF-hand" evidence="3">
    <location>
        <begin position="8"/>
        <end position="43"/>
    </location>
</feature>
<evidence type="ECO:0000256" key="2">
    <source>
        <dbReference type="ARBA" id="ARBA00022837"/>
    </source>
</evidence>
<sequence length="147" mass="16495">MASKLNEEAQAEFKEAFTLYDGNKDGRLELNELGNVLRWLGQNPNSVELNDIIRDYGSAGAMTLDGLYNYLGRKVVDDFDEKEMIEAFQVFDKDGKGLIGASDLRHILTNLGERLNEDQVEEMLRQAVGAGDGVIEYKGFVSNMLRK</sequence>
<protein>
    <submittedName>
        <fullName evidence="4">MyoD light chain</fullName>
    </submittedName>
</protein>
<name>A0A151ZSP1_TIELA</name>
<dbReference type="GO" id="GO:0005509">
    <property type="term" value="F:calcium ion binding"/>
    <property type="evidence" value="ECO:0007669"/>
    <property type="project" value="InterPro"/>
</dbReference>
<dbReference type="SUPFAM" id="SSF47473">
    <property type="entry name" value="EF-hand"/>
    <property type="match status" value="1"/>
</dbReference>
<keyword evidence="5" id="KW-1185">Reference proteome</keyword>
<dbReference type="InterPro" id="IPR002048">
    <property type="entry name" value="EF_hand_dom"/>
</dbReference>
<dbReference type="CDD" id="cd00051">
    <property type="entry name" value="EFh"/>
    <property type="match status" value="1"/>
</dbReference>
<dbReference type="SMART" id="SM00054">
    <property type="entry name" value="EFh"/>
    <property type="match status" value="2"/>
</dbReference>
<evidence type="ECO:0000313" key="5">
    <source>
        <dbReference type="Proteomes" id="UP000076078"/>
    </source>
</evidence>
<dbReference type="Proteomes" id="UP000076078">
    <property type="component" value="Unassembled WGS sequence"/>
</dbReference>
<dbReference type="PROSITE" id="PS50222">
    <property type="entry name" value="EF_HAND_2"/>
    <property type="match status" value="2"/>
</dbReference>
<feature type="domain" description="EF-hand" evidence="3">
    <location>
        <begin position="79"/>
        <end position="114"/>
    </location>
</feature>
<proteinExistence type="predicted"/>
<gene>
    <name evidence="4" type="ORF">DLAC_04248</name>
</gene>
<dbReference type="STRING" id="361077.A0A151ZSP1"/>
<dbReference type="OMA" id="VLRWLGQ"/>
<dbReference type="PANTHER" id="PTHR23048">
    <property type="entry name" value="MYOSIN LIGHT CHAIN 1, 3"/>
    <property type="match status" value="1"/>
</dbReference>
<dbReference type="InterPro" id="IPR050230">
    <property type="entry name" value="CALM/Myosin/TropC-like"/>
</dbReference>
<keyword evidence="1" id="KW-0677">Repeat</keyword>
<dbReference type="OrthoDB" id="26525at2759"/>
<keyword evidence="2" id="KW-0106">Calcium</keyword>
<evidence type="ECO:0000313" key="4">
    <source>
        <dbReference type="EMBL" id="KYQ96928.1"/>
    </source>
</evidence>
<dbReference type="EMBL" id="LODT01000021">
    <property type="protein sequence ID" value="KYQ96928.1"/>
    <property type="molecule type" value="Genomic_DNA"/>
</dbReference>
<evidence type="ECO:0000259" key="3">
    <source>
        <dbReference type="PROSITE" id="PS50222"/>
    </source>
</evidence>
<dbReference type="PANTHER" id="PTHR23048:SF51">
    <property type="entry name" value="EF-HAND DOMAIN-CONTAINING PROTEIN"/>
    <property type="match status" value="1"/>
</dbReference>
<dbReference type="InterPro" id="IPR011992">
    <property type="entry name" value="EF-hand-dom_pair"/>
</dbReference>
<accession>A0A151ZSP1</accession>
<dbReference type="Pfam" id="PF13405">
    <property type="entry name" value="EF-hand_6"/>
    <property type="match status" value="1"/>
</dbReference>
<reference evidence="4 5" key="1">
    <citation type="submission" date="2015-12" db="EMBL/GenBank/DDBJ databases">
        <title>Dictyostelia acquired genes for synthesis and detection of signals that induce cell-type specialization by lateral gene transfer from prokaryotes.</title>
        <authorList>
            <person name="Gloeckner G."/>
            <person name="Schaap P."/>
        </authorList>
    </citation>
    <scope>NUCLEOTIDE SEQUENCE [LARGE SCALE GENOMIC DNA]</scope>
    <source>
        <strain evidence="4 5">TK</strain>
    </source>
</reference>
<evidence type="ECO:0000256" key="1">
    <source>
        <dbReference type="ARBA" id="ARBA00022737"/>
    </source>
</evidence>
<comment type="caution">
    <text evidence="4">The sequence shown here is derived from an EMBL/GenBank/DDBJ whole genome shotgun (WGS) entry which is preliminary data.</text>
</comment>